<evidence type="ECO:0000256" key="7">
    <source>
        <dbReference type="ARBA" id="ARBA00023012"/>
    </source>
</evidence>
<dbReference type="Proteomes" id="UP000287872">
    <property type="component" value="Unassembled WGS sequence"/>
</dbReference>
<dbReference type="SUPFAM" id="SSF55781">
    <property type="entry name" value="GAF domain-like"/>
    <property type="match status" value="1"/>
</dbReference>
<dbReference type="PROSITE" id="PS50109">
    <property type="entry name" value="HIS_KIN"/>
    <property type="match status" value="1"/>
</dbReference>
<dbReference type="EMBL" id="BHYK01000001">
    <property type="protein sequence ID" value="GCD08408.1"/>
    <property type="molecule type" value="Genomic_DNA"/>
</dbReference>
<keyword evidence="12" id="KW-1185">Reference proteome</keyword>
<comment type="similarity">
    <text evidence="2">In the N-terminal section; belongs to the phytochrome family.</text>
</comment>
<dbReference type="EC" id="2.7.13.3" evidence="3"/>
<keyword evidence="9" id="KW-1133">Transmembrane helix</keyword>
<dbReference type="SMART" id="SM00387">
    <property type="entry name" value="HATPase_c"/>
    <property type="match status" value="1"/>
</dbReference>
<keyword evidence="9" id="KW-0812">Transmembrane</keyword>
<dbReference type="InterPro" id="IPR003018">
    <property type="entry name" value="GAF"/>
</dbReference>
<evidence type="ECO:0000259" key="10">
    <source>
        <dbReference type="PROSITE" id="PS50109"/>
    </source>
</evidence>
<feature type="domain" description="Histidine kinase" evidence="10">
    <location>
        <begin position="215"/>
        <end position="447"/>
    </location>
</feature>
<dbReference type="InterPro" id="IPR003661">
    <property type="entry name" value="HisK_dim/P_dom"/>
</dbReference>
<name>A0A401UFU9_9CLOT</name>
<dbReference type="Pfam" id="PF00512">
    <property type="entry name" value="HisKA"/>
    <property type="match status" value="1"/>
</dbReference>
<dbReference type="SMART" id="SM00388">
    <property type="entry name" value="HisKA"/>
    <property type="match status" value="1"/>
</dbReference>
<evidence type="ECO:0000256" key="8">
    <source>
        <dbReference type="ARBA" id="ARBA00074306"/>
    </source>
</evidence>
<dbReference type="PANTHER" id="PTHR43047:SF72">
    <property type="entry name" value="OSMOSENSING HISTIDINE PROTEIN KINASE SLN1"/>
    <property type="match status" value="1"/>
</dbReference>
<dbReference type="InterPro" id="IPR004358">
    <property type="entry name" value="Sig_transdc_His_kin-like_C"/>
</dbReference>
<dbReference type="InterPro" id="IPR029016">
    <property type="entry name" value="GAF-like_dom_sf"/>
</dbReference>
<dbReference type="PRINTS" id="PR00344">
    <property type="entry name" value="BCTRLSENSOR"/>
</dbReference>
<evidence type="ECO:0000256" key="3">
    <source>
        <dbReference type="ARBA" id="ARBA00012438"/>
    </source>
</evidence>
<evidence type="ECO:0000313" key="12">
    <source>
        <dbReference type="Proteomes" id="UP000287872"/>
    </source>
</evidence>
<protein>
    <recommendedName>
        <fullName evidence="8">Circadian input-output histidine kinase CikA</fullName>
        <ecNumber evidence="3">2.7.13.3</ecNumber>
    </recommendedName>
</protein>
<sequence length="449" mass="50936">MIKILENNGYLYIGILIIASIAIVHIKMLMIKKSNEFDKKINATINIFSSTTDINDIFNRLLENLYEILDYDIAISVLKNGNNFELTACHGCEEETNISSYLKDNKCIELLKKITKSGTTYYIKDLKKADYTNYSTGIELLLLYHMRSLFIIPIIYKENIYGAVIMLNHKKSAYNEGERANVFSFVRQVAIAIENATLFQKLKDVDKMKTDFLSTVSHELRTPLTSIIGFAEMVKRKFEGVIVEQLDLENDKNKIAVIKIKRDINIILSEGDRLSCLINDLLDISRMEAGKISLNMREIDIEEIINQVITLTNPIIRDKSVQVILNIRESLPKIMADKDKLLQVIINLISNAIKFTQQGCIVCTARAVEENVIVSISDTGIGIREEDKKNIFEKFSQVGDTLTNKPKGTGLGLAICKYIIEEHGGEIWVESEIEKGSDFSFSIPISRKK</sequence>
<dbReference type="Pfam" id="PF01590">
    <property type="entry name" value="GAF"/>
    <property type="match status" value="1"/>
</dbReference>
<comment type="catalytic activity">
    <reaction evidence="1">
        <text>ATP + protein L-histidine = ADP + protein N-phospho-L-histidine.</text>
        <dbReference type="EC" id="2.7.13.3"/>
    </reaction>
</comment>
<evidence type="ECO:0000256" key="9">
    <source>
        <dbReference type="SAM" id="Phobius"/>
    </source>
</evidence>
<dbReference type="SUPFAM" id="SSF47384">
    <property type="entry name" value="Homodimeric domain of signal transducing histidine kinase"/>
    <property type="match status" value="1"/>
</dbReference>
<evidence type="ECO:0000256" key="2">
    <source>
        <dbReference type="ARBA" id="ARBA00006402"/>
    </source>
</evidence>
<dbReference type="InterPro" id="IPR005467">
    <property type="entry name" value="His_kinase_dom"/>
</dbReference>
<gene>
    <name evidence="11" type="ORF">Ctaglu_00310</name>
</gene>
<organism evidence="11 12">
    <name type="scientific">Clostridium tagluense</name>
    <dbReference type="NCBI Taxonomy" id="360422"/>
    <lineage>
        <taxon>Bacteria</taxon>
        <taxon>Bacillati</taxon>
        <taxon>Bacillota</taxon>
        <taxon>Clostridia</taxon>
        <taxon>Eubacteriales</taxon>
        <taxon>Clostridiaceae</taxon>
        <taxon>Clostridium</taxon>
    </lineage>
</organism>
<keyword evidence="6" id="KW-0418">Kinase</keyword>
<dbReference type="Gene3D" id="3.30.450.40">
    <property type="match status" value="1"/>
</dbReference>
<evidence type="ECO:0000256" key="5">
    <source>
        <dbReference type="ARBA" id="ARBA00022679"/>
    </source>
</evidence>
<evidence type="ECO:0000256" key="6">
    <source>
        <dbReference type="ARBA" id="ARBA00022777"/>
    </source>
</evidence>
<dbReference type="GO" id="GO:0000155">
    <property type="term" value="F:phosphorelay sensor kinase activity"/>
    <property type="evidence" value="ECO:0007669"/>
    <property type="project" value="InterPro"/>
</dbReference>
<evidence type="ECO:0000256" key="4">
    <source>
        <dbReference type="ARBA" id="ARBA00022553"/>
    </source>
</evidence>
<dbReference type="CDD" id="cd00082">
    <property type="entry name" value="HisKA"/>
    <property type="match status" value="1"/>
</dbReference>
<feature type="transmembrane region" description="Helical" evidence="9">
    <location>
        <begin position="12"/>
        <end position="30"/>
    </location>
</feature>
<dbReference type="FunFam" id="1.10.287.130:FF:000001">
    <property type="entry name" value="Two-component sensor histidine kinase"/>
    <property type="match status" value="1"/>
</dbReference>
<keyword evidence="5" id="KW-0808">Transferase</keyword>
<dbReference type="GO" id="GO:0005886">
    <property type="term" value="C:plasma membrane"/>
    <property type="evidence" value="ECO:0007669"/>
    <property type="project" value="TreeGrafter"/>
</dbReference>
<dbReference type="Gene3D" id="3.30.565.10">
    <property type="entry name" value="Histidine kinase-like ATPase, C-terminal domain"/>
    <property type="match status" value="1"/>
</dbReference>
<accession>A0A401UFU9</accession>
<dbReference type="InterPro" id="IPR036097">
    <property type="entry name" value="HisK_dim/P_sf"/>
</dbReference>
<dbReference type="Gene3D" id="1.10.287.130">
    <property type="match status" value="1"/>
</dbReference>
<comment type="caution">
    <text evidence="11">The sequence shown here is derived from an EMBL/GenBank/DDBJ whole genome shotgun (WGS) entry which is preliminary data.</text>
</comment>
<proteinExistence type="inferred from homology"/>
<dbReference type="SUPFAM" id="SSF55874">
    <property type="entry name" value="ATPase domain of HSP90 chaperone/DNA topoisomerase II/histidine kinase"/>
    <property type="match status" value="1"/>
</dbReference>
<dbReference type="InterPro" id="IPR036890">
    <property type="entry name" value="HATPase_C_sf"/>
</dbReference>
<dbReference type="PANTHER" id="PTHR43047">
    <property type="entry name" value="TWO-COMPONENT HISTIDINE PROTEIN KINASE"/>
    <property type="match status" value="1"/>
</dbReference>
<dbReference type="CDD" id="cd16922">
    <property type="entry name" value="HATPase_EvgS-ArcB-TorS-like"/>
    <property type="match status" value="1"/>
</dbReference>
<dbReference type="GO" id="GO:0009927">
    <property type="term" value="F:histidine phosphotransfer kinase activity"/>
    <property type="evidence" value="ECO:0007669"/>
    <property type="project" value="TreeGrafter"/>
</dbReference>
<dbReference type="InterPro" id="IPR003594">
    <property type="entry name" value="HATPase_dom"/>
</dbReference>
<dbReference type="RefSeq" id="WP_124996857.1">
    <property type="nucleotide sequence ID" value="NZ_BHYK01000001.1"/>
</dbReference>
<keyword evidence="7" id="KW-0902">Two-component regulatory system</keyword>
<dbReference type="AlphaFoldDB" id="A0A401UFU9"/>
<reference evidence="11 12" key="1">
    <citation type="submission" date="2018-11" db="EMBL/GenBank/DDBJ databases">
        <title>Genome sequencing and assembly of Clostridium tagluense strain A121.</title>
        <authorList>
            <person name="Murakami T."/>
            <person name="Segawa T."/>
            <person name="Shcherbakova V.A."/>
            <person name="Mori H."/>
            <person name="Yoshimura Y."/>
        </authorList>
    </citation>
    <scope>NUCLEOTIDE SEQUENCE [LARGE SCALE GENOMIC DNA]</scope>
    <source>
        <strain evidence="11 12">A121</strain>
    </source>
</reference>
<dbReference type="OrthoDB" id="153958at2"/>
<evidence type="ECO:0000313" key="11">
    <source>
        <dbReference type="EMBL" id="GCD08408.1"/>
    </source>
</evidence>
<evidence type="ECO:0000256" key="1">
    <source>
        <dbReference type="ARBA" id="ARBA00000085"/>
    </source>
</evidence>
<keyword evidence="4" id="KW-0597">Phosphoprotein</keyword>
<dbReference type="FunFam" id="3.30.565.10:FF:000010">
    <property type="entry name" value="Sensor histidine kinase RcsC"/>
    <property type="match status" value="1"/>
</dbReference>
<keyword evidence="9" id="KW-0472">Membrane</keyword>
<dbReference type="Pfam" id="PF02518">
    <property type="entry name" value="HATPase_c"/>
    <property type="match status" value="1"/>
</dbReference>